<protein>
    <recommendedName>
        <fullName evidence="1">T6SS Phospholipase effector Tle1-like catalytic domain-containing protein</fullName>
    </recommendedName>
</protein>
<evidence type="ECO:0000313" key="2">
    <source>
        <dbReference type="Proteomes" id="UP000504637"/>
    </source>
</evidence>
<dbReference type="Pfam" id="PF09994">
    <property type="entry name" value="T6SS_Tle1-like_cat"/>
    <property type="match status" value="1"/>
</dbReference>
<evidence type="ECO:0000259" key="1">
    <source>
        <dbReference type="Pfam" id="PF09994"/>
    </source>
</evidence>
<evidence type="ECO:0000313" key="3">
    <source>
        <dbReference type="RefSeq" id="XP_033456941.1"/>
    </source>
</evidence>
<accession>A0A6J3LVW5</accession>
<reference evidence="3" key="1">
    <citation type="submission" date="2020-01" db="EMBL/GenBank/DDBJ databases">
        <authorList>
            <consortium name="DOE Joint Genome Institute"/>
            <person name="Haridas S."/>
            <person name="Albert R."/>
            <person name="Binder M."/>
            <person name="Bloem J."/>
            <person name="Labutti K."/>
            <person name="Salamov A."/>
            <person name="Andreopoulos B."/>
            <person name="Baker S.E."/>
            <person name="Barry K."/>
            <person name="Bills G."/>
            <person name="Bluhm B.H."/>
            <person name="Cannon C."/>
            <person name="Castanera R."/>
            <person name="Culley D.E."/>
            <person name="Daum C."/>
            <person name="Ezra D."/>
            <person name="Gonzalez J.B."/>
            <person name="Henrissat B."/>
            <person name="Kuo A."/>
            <person name="Liang C."/>
            <person name="Lipzen A."/>
            <person name="Lutzoni F."/>
            <person name="Magnuson J."/>
            <person name="Mondo S."/>
            <person name="Nolan M."/>
            <person name="Ohm R."/>
            <person name="Pangilinan J."/>
            <person name="Park H.-J."/>
            <person name="Ramirez L."/>
            <person name="Alfaro M."/>
            <person name="Sun H."/>
            <person name="Tritt A."/>
            <person name="Yoshinaga Y."/>
            <person name="Zwiers L.-H."/>
            <person name="Turgeon B.G."/>
            <person name="Goodwin S.B."/>
            <person name="Spatafora J.W."/>
            <person name="Crous P.W."/>
            <person name="Grigoriev I.V."/>
        </authorList>
    </citation>
    <scope>NUCLEOTIDE SEQUENCE</scope>
    <source>
        <strain evidence="3">CBS 342.82</strain>
    </source>
</reference>
<gene>
    <name evidence="3" type="ORF">K489DRAFT_61560</name>
</gene>
<dbReference type="OrthoDB" id="3057168at2759"/>
<dbReference type="PANTHER" id="PTHR33840:SF1">
    <property type="entry name" value="TLE1 PHOSPHOLIPASE DOMAIN-CONTAINING PROTEIN"/>
    <property type="match status" value="1"/>
</dbReference>
<reference evidence="3" key="3">
    <citation type="submission" date="2025-08" db="UniProtKB">
        <authorList>
            <consortium name="RefSeq"/>
        </authorList>
    </citation>
    <scope>IDENTIFICATION</scope>
    <source>
        <strain evidence="3">CBS 342.82</strain>
    </source>
</reference>
<keyword evidence="2" id="KW-1185">Reference proteome</keyword>
<reference evidence="3" key="2">
    <citation type="submission" date="2020-04" db="EMBL/GenBank/DDBJ databases">
        <authorList>
            <consortium name="NCBI Genome Project"/>
        </authorList>
    </citation>
    <scope>NUCLEOTIDE SEQUENCE</scope>
    <source>
        <strain evidence="3">CBS 342.82</strain>
    </source>
</reference>
<dbReference type="RefSeq" id="XP_033456941.1">
    <property type="nucleotide sequence ID" value="XM_033608763.1"/>
</dbReference>
<name>A0A6J3LVW5_9PEZI</name>
<dbReference type="AlphaFoldDB" id="A0A6J3LVW5"/>
<proteinExistence type="predicted"/>
<dbReference type="GeneID" id="54366563"/>
<sequence length="617" mass="69319">MATSGDTGTSPAEVAAGQKMGLRNPKKLIVCCDGTWIDRDNGWKKGSWGQPGKLQNPSNVTRIARAIKSEDDDHHPQIVYYQAGLGTGIGLYNHLAGGGLGVGLSENIREAYAFLASNYSPRDPAQEPDSIFLMGFSRGAFTARSLGGFIAAVGILTKKALPHFYECFMDWERAGDDDHEPMFINAYVQANPDQEIDARKNQPPIALAHDRSEAGIDNYMFEYRKHLLSLGLTQEAEIDAIGCWDTVGALGIPINPILQETFGLPAFLRDYRWFDTRLDIRVRHAFQALALDEHRAPYSPAVWELNSKNTTTFLKQAWFPGAHGNIGGSVDDNGTADLTLAWMMDHMSGKHLPDPSKFQSRHWIQFDDAYIDLCFKHTTNYYNTLPEPLSTVYRGWAMGKLYNTLTFPQNLAGKRFRRPGRYHKTDYVTGRIKPDQLLHNTRETVHASVRARIALGGRDIEPRVFYQKVVHRLWQLITFSKTVPKYDPQRPSALFRRAGPLAGWRLYAGDTAQPKVADLETLPMTPISPVDGKTFGEQLASATAGTRPAVAPIVWKYQGDDRLHEDVRELPEDVFAPGGYEQRLLEHDRVATQVVLPPSQWRWLSKGPLRRLFARTF</sequence>
<organism evidence="3">
    <name type="scientific">Dissoconium aciculare CBS 342.82</name>
    <dbReference type="NCBI Taxonomy" id="1314786"/>
    <lineage>
        <taxon>Eukaryota</taxon>
        <taxon>Fungi</taxon>
        <taxon>Dikarya</taxon>
        <taxon>Ascomycota</taxon>
        <taxon>Pezizomycotina</taxon>
        <taxon>Dothideomycetes</taxon>
        <taxon>Dothideomycetidae</taxon>
        <taxon>Mycosphaerellales</taxon>
        <taxon>Dissoconiaceae</taxon>
        <taxon>Dissoconium</taxon>
    </lineage>
</organism>
<feature type="domain" description="T6SS Phospholipase effector Tle1-like catalytic" evidence="1">
    <location>
        <begin position="26"/>
        <end position="345"/>
    </location>
</feature>
<dbReference type="Proteomes" id="UP000504637">
    <property type="component" value="Unplaced"/>
</dbReference>
<dbReference type="InterPro" id="IPR018712">
    <property type="entry name" value="Tle1-like_cat"/>
</dbReference>
<dbReference type="PANTHER" id="PTHR33840">
    <property type="match status" value="1"/>
</dbReference>